<evidence type="ECO:0000256" key="1">
    <source>
        <dbReference type="SAM" id="MobiDB-lite"/>
    </source>
</evidence>
<organism evidence="2 3">
    <name type="scientific">Decorospora gaudefroyi</name>
    <dbReference type="NCBI Taxonomy" id="184978"/>
    <lineage>
        <taxon>Eukaryota</taxon>
        <taxon>Fungi</taxon>
        <taxon>Dikarya</taxon>
        <taxon>Ascomycota</taxon>
        <taxon>Pezizomycotina</taxon>
        <taxon>Dothideomycetes</taxon>
        <taxon>Pleosporomycetidae</taxon>
        <taxon>Pleosporales</taxon>
        <taxon>Pleosporineae</taxon>
        <taxon>Pleosporaceae</taxon>
        <taxon>Decorospora</taxon>
    </lineage>
</organism>
<dbReference type="AlphaFoldDB" id="A0A6A5K3Z7"/>
<dbReference type="Proteomes" id="UP000800040">
    <property type="component" value="Unassembled WGS sequence"/>
</dbReference>
<name>A0A6A5K3Z7_9PLEO</name>
<keyword evidence="3" id="KW-1185">Reference proteome</keyword>
<sequence length="226" mass="25909">MGKNARQNRKPTKKARLANKKALKDAPKSVPTTTFHAFPLLPDELKAIIIAYAWHSAYDETNPNHQVTITFNYRYAPKLRRTAPNEDLFKDAPAPESYMVDVPPLPPVARVSKMWHGECIQWHARRQVVTLMMRPDGRPFRVPFRPEYHALTIMVKHRNPCCRTLLACWKMLAPEMRQCVRQMKVGGLALPVDLIFVPKEWSARDLDGFDVENGRWIVEIVGKGGS</sequence>
<feature type="region of interest" description="Disordered" evidence="1">
    <location>
        <begin position="1"/>
        <end position="30"/>
    </location>
</feature>
<proteinExistence type="predicted"/>
<dbReference type="EMBL" id="ML975339">
    <property type="protein sequence ID" value="KAF1832405.1"/>
    <property type="molecule type" value="Genomic_DNA"/>
</dbReference>
<evidence type="ECO:0000313" key="2">
    <source>
        <dbReference type="EMBL" id="KAF1832405.1"/>
    </source>
</evidence>
<evidence type="ECO:0000313" key="3">
    <source>
        <dbReference type="Proteomes" id="UP000800040"/>
    </source>
</evidence>
<accession>A0A6A5K3Z7</accession>
<reference evidence="2" key="1">
    <citation type="submission" date="2020-01" db="EMBL/GenBank/DDBJ databases">
        <authorList>
            <consortium name="DOE Joint Genome Institute"/>
            <person name="Haridas S."/>
            <person name="Albert R."/>
            <person name="Binder M."/>
            <person name="Bloem J."/>
            <person name="Labutti K."/>
            <person name="Salamov A."/>
            <person name="Andreopoulos B."/>
            <person name="Baker S.E."/>
            <person name="Barry K."/>
            <person name="Bills G."/>
            <person name="Bluhm B.H."/>
            <person name="Cannon C."/>
            <person name="Castanera R."/>
            <person name="Culley D.E."/>
            <person name="Daum C."/>
            <person name="Ezra D."/>
            <person name="Gonzalez J.B."/>
            <person name="Henrissat B."/>
            <person name="Kuo A."/>
            <person name="Liang C."/>
            <person name="Lipzen A."/>
            <person name="Lutzoni F."/>
            <person name="Magnuson J."/>
            <person name="Mondo S."/>
            <person name="Nolan M."/>
            <person name="Ohm R."/>
            <person name="Pangilinan J."/>
            <person name="Park H.-J."/>
            <person name="Ramirez L."/>
            <person name="Alfaro M."/>
            <person name="Sun H."/>
            <person name="Tritt A."/>
            <person name="Yoshinaga Y."/>
            <person name="Zwiers L.-H."/>
            <person name="Turgeon B.G."/>
            <person name="Goodwin S.B."/>
            <person name="Spatafora J.W."/>
            <person name="Crous P.W."/>
            <person name="Grigoriev I.V."/>
        </authorList>
    </citation>
    <scope>NUCLEOTIDE SEQUENCE</scope>
    <source>
        <strain evidence="2">P77</strain>
    </source>
</reference>
<protein>
    <submittedName>
        <fullName evidence="2">Uncharacterized protein</fullName>
    </submittedName>
</protein>
<gene>
    <name evidence="2" type="ORF">BDW02DRAFT_581245</name>
</gene>
<feature type="compositionally biased region" description="Basic residues" evidence="1">
    <location>
        <begin position="1"/>
        <end position="21"/>
    </location>
</feature>